<feature type="transmembrane region" description="Helical" evidence="1">
    <location>
        <begin position="181"/>
        <end position="207"/>
    </location>
</feature>
<evidence type="ECO:0000313" key="2">
    <source>
        <dbReference type="EMBL" id="MBQ0960007.1"/>
    </source>
</evidence>
<keyword evidence="1" id="KW-0812">Transmembrane</keyword>
<reference evidence="2" key="1">
    <citation type="submission" date="2021-04" db="EMBL/GenBank/DDBJ databases">
        <title>The genome sequence of Ideonella sp. 4Y11.</title>
        <authorList>
            <person name="Liu Y."/>
        </authorList>
    </citation>
    <scope>NUCLEOTIDE SEQUENCE</scope>
    <source>
        <strain evidence="2">4Y11</strain>
    </source>
</reference>
<dbReference type="EMBL" id="JAGQDE010000011">
    <property type="protein sequence ID" value="MBQ0960007.1"/>
    <property type="molecule type" value="Genomic_DNA"/>
</dbReference>
<evidence type="ECO:0000313" key="3">
    <source>
        <dbReference type="Proteomes" id="UP000678374"/>
    </source>
</evidence>
<proteinExistence type="predicted"/>
<feature type="transmembrane region" description="Helical" evidence="1">
    <location>
        <begin position="252"/>
        <end position="269"/>
    </location>
</feature>
<protein>
    <submittedName>
        <fullName evidence="2">Uncharacterized protein</fullName>
    </submittedName>
</protein>
<name>A0A940YN93_9BURK</name>
<evidence type="ECO:0000256" key="1">
    <source>
        <dbReference type="SAM" id="Phobius"/>
    </source>
</evidence>
<sequence length="284" mass="29510">MAVALHRAAAAFERATRADLQQRRWLRLHVLLLAGLTTALCWGVSALLRYAGMESLAWRPLTAVLLTWPLYLGLLWLWGRWLISDDRTSLADALDPGDAVGDAAHLAADGARAAARGLAELRRPPLSGGGGQFGGGGAQAHLDLPEPAGEAFENASEALVEVGGRAVSGSLDALGDADEGAVVVVPLLVVLGVALSLAAALGFAVFGLFGVDVLLGVAVELAFASMGGALAWRAQREGWLSHALRRTTGPMLGLAVCVGGAGLLLHHWLPQARTLPEALRLLLG</sequence>
<dbReference type="RefSeq" id="WP_210802683.1">
    <property type="nucleotide sequence ID" value="NZ_JAGQDE010000011.1"/>
</dbReference>
<keyword evidence="1" id="KW-0472">Membrane</keyword>
<feature type="transmembrane region" description="Helical" evidence="1">
    <location>
        <begin position="30"/>
        <end position="51"/>
    </location>
</feature>
<keyword evidence="3" id="KW-1185">Reference proteome</keyword>
<feature type="transmembrane region" description="Helical" evidence="1">
    <location>
        <begin position="213"/>
        <end position="232"/>
    </location>
</feature>
<keyword evidence="1" id="KW-1133">Transmembrane helix</keyword>
<dbReference type="AlphaFoldDB" id="A0A940YN93"/>
<gene>
    <name evidence="2" type="ORF">KAK06_13720</name>
</gene>
<comment type="caution">
    <text evidence="2">The sequence shown here is derived from an EMBL/GenBank/DDBJ whole genome shotgun (WGS) entry which is preliminary data.</text>
</comment>
<feature type="transmembrane region" description="Helical" evidence="1">
    <location>
        <begin position="57"/>
        <end position="78"/>
    </location>
</feature>
<dbReference type="Proteomes" id="UP000678374">
    <property type="component" value="Unassembled WGS sequence"/>
</dbReference>
<organism evidence="2 3">
    <name type="scientific">Ideonella aquatica</name>
    <dbReference type="NCBI Taxonomy" id="2824119"/>
    <lineage>
        <taxon>Bacteria</taxon>
        <taxon>Pseudomonadati</taxon>
        <taxon>Pseudomonadota</taxon>
        <taxon>Betaproteobacteria</taxon>
        <taxon>Burkholderiales</taxon>
        <taxon>Sphaerotilaceae</taxon>
        <taxon>Ideonella</taxon>
    </lineage>
</organism>
<accession>A0A940YN93</accession>